<dbReference type="AlphaFoldDB" id="A0ABD6F4L2"/>
<evidence type="ECO:0000313" key="2">
    <source>
        <dbReference type="EMBL" id="MFH4984907.1"/>
    </source>
</evidence>
<sequence length="132" mass="14963">MKNCNGDTAKCSFIGRLDLSPTKVDWREIEMRSESIGHRTRGQRSKDRGGERLVSHREEVKTSWRFRRTVGEISADGHGMPRNNFEMLALFAFCARNAISPCSLIKPFESSLFSRCLGFYLIICVQASISTV</sequence>
<dbReference type="Proteomes" id="UP001608902">
    <property type="component" value="Unassembled WGS sequence"/>
</dbReference>
<evidence type="ECO:0000313" key="3">
    <source>
        <dbReference type="Proteomes" id="UP001608902"/>
    </source>
</evidence>
<name>A0ABD6F4L2_9BILA</name>
<proteinExistence type="predicted"/>
<evidence type="ECO:0000256" key="1">
    <source>
        <dbReference type="SAM" id="MobiDB-lite"/>
    </source>
</evidence>
<reference evidence="2 3" key="1">
    <citation type="submission" date="2024-08" db="EMBL/GenBank/DDBJ databases">
        <title>Gnathostoma spinigerum genome.</title>
        <authorList>
            <person name="Gonzalez-Bertolin B."/>
            <person name="Monzon S."/>
            <person name="Zaballos A."/>
            <person name="Jimenez P."/>
            <person name="Dekumyoy P."/>
            <person name="Varona S."/>
            <person name="Cuesta I."/>
            <person name="Sumanam S."/>
            <person name="Adisakwattana P."/>
            <person name="Gasser R.B."/>
            <person name="Hernandez-Gonzalez A."/>
            <person name="Young N.D."/>
            <person name="Perteguer M.J."/>
        </authorList>
    </citation>
    <scope>NUCLEOTIDE SEQUENCE [LARGE SCALE GENOMIC DNA]</scope>
    <source>
        <strain evidence="2">AL3</strain>
        <tissue evidence="2">Liver</tissue>
    </source>
</reference>
<protein>
    <submittedName>
        <fullName evidence="2">Uncharacterized protein</fullName>
    </submittedName>
</protein>
<feature type="compositionally biased region" description="Basic and acidic residues" evidence="1">
    <location>
        <begin position="44"/>
        <end position="56"/>
    </location>
</feature>
<comment type="caution">
    <text evidence="2">The sequence shown here is derived from an EMBL/GenBank/DDBJ whole genome shotgun (WGS) entry which is preliminary data.</text>
</comment>
<feature type="region of interest" description="Disordered" evidence="1">
    <location>
        <begin position="35"/>
        <end position="56"/>
    </location>
</feature>
<keyword evidence="3" id="KW-1185">Reference proteome</keyword>
<organism evidence="2 3">
    <name type="scientific">Gnathostoma spinigerum</name>
    <dbReference type="NCBI Taxonomy" id="75299"/>
    <lineage>
        <taxon>Eukaryota</taxon>
        <taxon>Metazoa</taxon>
        <taxon>Ecdysozoa</taxon>
        <taxon>Nematoda</taxon>
        <taxon>Chromadorea</taxon>
        <taxon>Rhabditida</taxon>
        <taxon>Spirurina</taxon>
        <taxon>Gnathostomatomorpha</taxon>
        <taxon>Gnathostomatoidea</taxon>
        <taxon>Gnathostomatidae</taxon>
        <taxon>Gnathostoma</taxon>
    </lineage>
</organism>
<dbReference type="EMBL" id="JBGFUD010023208">
    <property type="protein sequence ID" value="MFH4984907.1"/>
    <property type="molecule type" value="Genomic_DNA"/>
</dbReference>
<accession>A0ABD6F4L2</accession>
<gene>
    <name evidence="2" type="ORF">AB6A40_011616</name>
</gene>